<proteinExistence type="predicted"/>
<reference evidence="1 2" key="1">
    <citation type="submission" date="2018-12" db="EMBL/GenBank/DDBJ databases">
        <authorList>
            <consortium name="Pathogen Informatics"/>
        </authorList>
    </citation>
    <scope>NUCLEOTIDE SEQUENCE [LARGE SCALE GENOMIC DNA]</scope>
    <source>
        <strain evidence="1 2">NCTC13071</strain>
    </source>
</reference>
<organism evidence="1 2">
    <name type="scientific">Segatella oris</name>
    <dbReference type="NCBI Taxonomy" id="28135"/>
    <lineage>
        <taxon>Bacteria</taxon>
        <taxon>Pseudomonadati</taxon>
        <taxon>Bacteroidota</taxon>
        <taxon>Bacteroidia</taxon>
        <taxon>Bacteroidales</taxon>
        <taxon>Prevotellaceae</taxon>
        <taxon>Segatella</taxon>
    </lineage>
</organism>
<dbReference type="Proteomes" id="UP000274578">
    <property type="component" value="Chromosome 1"/>
</dbReference>
<dbReference type="EMBL" id="LR134384">
    <property type="protein sequence ID" value="VEH14941.1"/>
    <property type="molecule type" value="Genomic_DNA"/>
</dbReference>
<evidence type="ECO:0000313" key="2">
    <source>
        <dbReference type="Proteomes" id="UP000274578"/>
    </source>
</evidence>
<sequence length="137" mass="15658">MTQNTSASISFQHAICLKRHYNTDYQAIRKKPQNSRICVQEDYNLKQGEFSEGFCKRIFNTYPHPLPKGGGELTCKENHHCAMAFQAIATHWLTTKRATILTSPQGRGELTCKENHHCAMAWKAIATHWLTTKELPL</sequence>
<dbReference type="AlphaFoldDB" id="A0A448L4Q8"/>
<name>A0A448L4Q8_9BACT</name>
<accession>A0A448L4Q8</accession>
<gene>
    <name evidence="1" type="ORF">NCTC13071_00927</name>
</gene>
<evidence type="ECO:0000313" key="1">
    <source>
        <dbReference type="EMBL" id="VEH14941.1"/>
    </source>
</evidence>
<protein>
    <submittedName>
        <fullName evidence="1">Uncharacterized protein</fullName>
    </submittedName>
</protein>
<dbReference type="KEGG" id="poc:NCTC13071_00927"/>